<dbReference type="Proteomes" id="UP000798662">
    <property type="component" value="Chromosome 2"/>
</dbReference>
<proteinExistence type="predicted"/>
<protein>
    <submittedName>
        <fullName evidence="1">Uncharacterized protein</fullName>
    </submittedName>
</protein>
<accession>A0ACC3C9G7</accession>
<comment type="caution">
    <text evidence="1">The sequence shown here is derived from an EMBL/GenBank/DDBJ whole genome shotgun (WGS) entry which is preliminary data.</text>
</comment>
<evidence type="ECO:0000313" key="1">
    <source>
        <dbReference type="EMBL" id="KAK1866442.1"/>
    </source>
</evidence>
<sequence length="155" mass="16334">MGGGGGSGEDRSAAPFAAVAAAASATTAATTPPASLWRGDLRVEAPSDARRSLVTDVPSMPEASLAPPCFTLLARCSTAVPVLHPSSPTTPHFLSLLATSSSTPATSARPRHHACRRPLLHQRCRLRAAVAAVIVGVGRQWQPLQQRQRRQRSMR</sequence>
<reference evidence="1" key="1">
    <citation type="submission" date="2019-11" db="EMBL/GenBank/DDBJ databases">
        <title>Nori genome reveals adaptations in red seaweeds to the harsh intertidal environment.</title>
        <authorList>
            <person name="Wang D."/>
            <person name="Mao Y."/>
        </authorList>
    </citation>
    <scope>NUCLEOTIDE SEQUENCE</scope>
    <source>
        <tissue evidence="1">Gametophyte</tissue>
    </source>
</reference>
<gene>
    <name evidence="1" type="ORF">I4F81_008961</name>
</gene>
<evidence type="ECO:0000313" key="2">
    <source>
        <dbReference type="Proteomes" id="UP000798662"/>
    </source>
</evidence>
<dbReference type="EMBL" id="CM020619">
    <property type="protein sequence ID" value="KAK1866442.1"/>
    <property type="molecule type" value="Genomic_DNA"/>
</dbReference>
<name>A0ACC3C9G7_PYRYE</name>
<organism evidence="1 2">
    <name type="scientific">Pyropia yezoensis</name>
    <name type="common">Susabi-nori</name>
    <name type="synonym">Porphyra yezoensis</name>
    <dbReference type="NCBI Taxonomy" id="2788"/>
    <lineage>
        <taxon>Eukaryota</taxon>
        <taxon>Rhodophyta</taxon>
        <taxon>Bangiophyceae</taxon>
        <taxon>Bangiales</taxon>
        <taxon>Bangiaceae</taxon>
        <taxon>Pyropia</taxon>
    </lineage>
</organism>
<keyword evidence="2" id="KW-1185">Reference proteome</keyword>